<evidence type="ECO:0000313" key="2">
    <source>
        <dbReference type="EMBL" id="PTX48510.1"/>
    </source>
</evidence>
<gene>
    <name evidence="2" type="ORF">C8N34_10914</name>
</gene>
<name>A0A2T6AXI0_9RHOB</name>
<organism evidence="2 3">
    <name type="scientific">Gemmobacter caeni</name>
    <dbReference type="NCBI Taxonomy" id="589035"/>
    <lineage>
        <taxon>Bacteria</taxon>
        <taxon>Pseudomonadati</taxon>
        <taxon>Pseudomonadota</taxon>
        <taxon>Alphaproteobacteria</taxon>
        <taxon>Rhodobacterales</taxon>
        <taxon>Paracoccaceae</taxon>
        <taxon>Gemmobacter</taxon>
    </lineage>
</organism>
<accession>A0A2T6AXI0</accession>
<feature type="signal peptide" evidence="1">
    <location>
        <begin position="1"/>
        <end position="15"/>
    </location>
</feature>
<dbReference type="AlphaFoldDB" id="A0A2T6AXI0"/>
<dbReference type="OrthoDB" id="5298197at2"/>
<dbReference type="Pfam" id="PF08905">
    <property type="entry name" value="DUF1850"/>
    <property type="match status" value="1"/>
</dbReference>
<proteinExistence type="predicted"/>
<keyword evidence="3" id="KW-1185">Reference proteome</keyword>
<keyword evidence="1" id="KW-0732">Signal</keyword>
<dbReference type="EMBL" id="QBKP01000009">
    <property type="protein sequence ID" value="PTX48510.1"/>
    <property type="molecule type" value="Genomic_DNA"/>
</dbReference>
<protein>
    <submittedName>
        <fullName evidence="2">Uncharacterized protein DUF1850</fullName>
    </submittedName>
</protein>
<dbReference type="RefSeq" id="WP_054303744.1">
    <property type="nucleotide sequence ID" value="NZ_QBKP01000009.1"/>
</dbReference>
<dbReference type="Proteomes" id="UP000244224">
    <property type="component" value="Unassembled WGS sequence"/>
</dbReference>
<reference evidence="2 3" key="1">
    <citation type="submission" date="2018-04" db="EMBL/GenBank/DDBJ databases">
        <title>Genomic Encyclopedia of Archaeal and Bacterial Type Strains, Phase II (KMG-II): from individual species to whole genera.</title>
        <authorList>
            <person name="Goeker M."/>
        </authorList>
    </citation>
    <scope>NUCLEOTIDE SEQUENCE [LARGE SCALE GENOMIC DNA]</scope>
    <source>
        <strain evidence="2 3">DSM 21823</strain>
    </source>
</reference>
<feature type="chain" id="PRO_5015678950" evidence="1">
    <location>
        <begin position="16"/>
        <end position="123"/>
    </location>
</feature>
<dbReference type="InterPro" id="IPR015001">
    <property type="entry name" value="DUF1850"/>
</dbReference>
<sequence>MATCLIAGAMTLALASPGFTLSWTHSVEKITWRESWAITGTGLRLAEAAVKGSGAGMEPGDGAVLRNGWWVWVPDLPEQAELHLAASGATGAGWRLCDSAGTCHEIGAAPGRALRLAPCGATE</sequence>
<evidence type="ECO:0000313" key="3">
    <source>
        <dbReference type="Proteomes" id="UP000244224"/>
    </source>
</evidence>
<comment type="caution">
    <text evidence="2">The sequence shown here is derived from an EMBL/GenBank/DDBJ whole genome shotgun (WGS) entry which is preliminary data.</text>
</comment>
<evidence type="ECO:0000256" key="1">
    <source>
        <dbReference type="SAM" id="SignalP"/>
    </source>
</evidence>